<protein>
    <submittedName>
        <fullName evidence="2">Uncharacterized protein (DUF58 family)</fullName>
    </submittedName>
</protein>
<dbReference type="Proteomes" id="UP000587070">
    <property type="component" value="Unassembled WGS sequence"/>
</dbReference>
<comment type="caution">
    <text evidence="2">The sequence shown here is derived from an EMBL/GenBank/DDBJ whole genome shotgun (WGS) entry which is preliminary data.</text>
</comment>
<dbReference type="PANTHER" id="PTHR34351:SF1">
    <property type="entry name" value="SLR1927 PROTEIN"/>
    <property type="match status" value="1"/>
</dbReference>
<sequence length="326" mass="35028">MRLPAASLPFVEAMRQRLFRFGQEQRLPVVLTQRRIFIVPSGAGVMFALVLAIMLIGAINYELGLGHALVFLLASIGVVTILHTFRNLVALEISPGRSEAVFAGDSAHFVIHVDNPTARPRQALEMAFGKAAAVVFDLAATERRSVSVSLPTHRRGLLDPGRLTLTTRYPLGLLRAWSYPHPPLSCLVYPRPQMSPLPGLSNANAAPRGAGGEIGDDDFAGLRQRQPGDSLRHVAWKVAARDGGEASLLVKQFAGNGAGERWLEWTQTTPTNDVEARLSQLAGWVLAAERAGTAYGLRLPGQAIPPAAGEAHRAACLEALALYGES</sequence>
<keyword evidence="1" id="KW-1133">Transmembrane helix</keyword>
<reference evidence="2 3" key="1">
    <citation type="submission" date="2020-08" db="EMBL/GenBank/DDBJ databases">
        <title>Genome sequencing of Purple Non-Sulfur Bacteria from various extreme environments.</title>
        <authorList>
            <person name="Mayer M."/>
        </authorList>
    </citation>
    <scope>NUCLEOTIDE SEQUENCE [LARGE SCALE GENOMIC DNA]</scope>
    <source>
        <strain evidence="2 3">2761</strain>
    </source>
</reference>
<dbReference type="RefSeq" id="WP_153115551.1">
    <property type="nucleotide sequence ID" value="NZ_JACIGE010000004.1"/>
</dbReference>
<proteinExistence type="predicted"/>
<evidence type="ECO:0000256" key="1">
    <source>
        <dbReference type="SAM" id="Phobius"/>
    </source>
</evidence>
<gene>
    <name evidence="2" type="ORF">GGD90_001403</name>
</gene>
<evidence type="ECO:0000313" key="2">
    <source>
        <dbReference type="EMBL" id="MBB4247037.1"/>
    </source>
</evidence>
<name>A0A840FY29_RHOTE</name>
<evidence type="ECO:0000313" key="3">
    <source>
        <dbReference type="Proteomes" id="UP000587070"/>
    </source>
</evidence>
<keyword evidence="3" id="KW-1185">Reference proteome</keyword>
<dbReference type="EMBL" id="JACIGE010000004">
    <property type="protein sequence ID" value="MBB4247037.1"/>
    <property type="molecule type" value="Genomic_DNA"/>
</dbReference>
<keyword evidence="1" id="KW-0472">Membrane</keyword>
<keyword evidence="1" id="KW-0812">Transmembrane</keyword>
<organism evidence="2 3">
    <name type="scientific">Rhodocyclus tenuis</name>
    <name type="common">Rhodospirillum tenue</name>
    <dbReference type="NCBI Taxonomy" id="1066"/>
    <lineage>
        <taxon>Bacteria</taxon>
        <taxon>Pseudomonadati</taxon>
        <taxon>Pseudomonadota</taxon>
        <taxon>Betaproteobacteria</taxon>
        <taxon>Rhodocyclales</taxon>
        <taxon>Rhodocyclaceae</taxon>
        <taxon>Rhodocyclus</taxon>
    </lineage>
</organism>
<feature type="transmembrane region" description="Helical" evidence="1">
    <location>
        <begin position="36"/>
        <end position="59"/>
    </location>
</feature>
<dbReference type="PANTHER" id="PTHR34351">
    <property type="entry name" value="SLR1927 PROTEIN-RELATED"/>
    <property type="match status" value="1"/>
</dbReference>
<accession>A0A840FY29</accession>
<dbReference type="OrthoDB" id="5298497at2"/>
<feature type="transmembrane region" description="Helical" evidence="1">
    <location>
        <begin position="65"/>
        <end position="85"/>
    </location>
</feature>
<dbReference type="AlphaFoldDB" id="A0A840FY29"/>